<reference evidence="2 3" key="1">
    <citation type="submission" date="2023-05" db="EMBL/GenBank/DDBJ databases">
        <title>Rombocin, a short stable natural nisin variant, displays selective antimicrobial activity against Listeria monocytogenes and employs dual mode of action to kill target bacterial strains.</title>
        <authorList>
            <person name="Wambui J."/>
            <person name="Stephan R."/>
            <person name="Kuipers O.P."/>
        </authorList>
    </citation>
    <scope>NUCLEOTIDE SEQUENCE [LARGE SCALE GENOMIC DNA]</scope>
    <source>
        <strain evidence="2 3">RC002</strain>
    </source>
</reference>
<dbReference type="Proteomes" id="UP001301012">
    <property type="component" value="Unassembled WGS sequence"/>
</dbReference>
<gene>
    <name evidence="2" type="ORF">QOZ84_06985</name>
</gene>
<keyword evidence="3" id="KW-1185">Reference proteome</keyword>
<dbReference type="RefSeq" id="WP_284132237.1">
    <property type="nucleotide sequence ID" value="NZ_JASKYM010000002.1"/>
</dbReference>
<evidence type="ECO:0000256" key="1">
    <source>
        <dbReference type="SAM" id="Phobius"/>
    </source>
</evidence>
<protein>
    <submittedName>
        <fullName evidence="2">Uncharacterized protein</fullName>
    </submittedName>
</protein>
<evidence type="ECO:0000313" key="3">
    <source>
        <dbReference type="Proteomes" id="UP001301012"/>
    </source>
</evidence>
<feature type="transmembrane region" description="Helical" evidence="1">
    <location>
        <begin position="6"/>
        <end position="23"/>
    </location>
</feature>
<name>A0ABT7EB64_9FIRM</name>
<comment type="caution">
    <text evidence="2">The sequence shown here is derived from an EMBL/GenBank/DDBJ whole genome shotgun (WGS) entry which is preliminary data.</text>
</comment>
<proteinExistence type="predicted"/>
<sequence>MKNKKILFLSLLVTIFMCVFLYYPKYYSLEKVVFKNFNMDKTKLILVSSDNKSSFKQTQDKYKIMQLQNYLKSLEVKKISELNFNKKSSNIYYCANICGDSGLLYQISIYNRYISIVNTHENKHNDDIFYLELKKDINIDFIEKYFKSLENLS</sequence>
<keyword evidence="1" id="KW-0472">Membrane</keyword>
<organism evidence="2 3">
    <name type="scientific">Romboutsia sedimentorum</name>
    <dbReference type="NCBI Taxonomy" id="1368474"/>
    <lineage>
        <taxon>Bacteria</taxon>
        <taxon>Bacillati</taxon>
        <taxon>Bacillota</taxon>
        <taxon>Clostridia</taxon>
        <taxon>Peptostreptococcales</taxon>
        <taxon>Peptostreptococcaceae</taxon>
        <taxon>Romboutsia</taxon>
    </lineage>
</organism>
<evidence type="ECO:0000313" key="2">
    <source>
        <dbReference type="EMBL" id="MDK2563288.1"/>
    </source>
</evidence>
<dbReference type="EMBL" id="JASKYM010000002">
    <property type="protein sequence ID" value="MDK2563288.1"/>
    <property type="molecule type" value="Genomic_DNA"/>
</dbReference>
<keyword evidence="1" id="KW-1133">Transmembrane helix</keyword>
<accession>A0ABT7EB64</accession>
<keyword evidence="1" id="KW-0812">Transmembrane</keyword>